<dbReference type="Pfam" id="PF00132">
    <property type="entry name" value="Hexapep"/>
    <property type="match status" value="1"/>
</dbReference>
<gene>
    <name evidence="5" type="primary">cysE</name>
    <name evidence="5" type="ORF">LMG29542_01616</name>
</gene>
<dbReference type="EC" id="2.3.1.30" evidence="5"/>
<dbReference type="InterPro" id="IPR001451">
    <property type="entry name" value="Hexapep"/>
</dbReference>
<keyword evidence="6" id="KW-1185">Reference proteome</keyword>
<dbReference type="PROSITE" id="PS00101">
    <property type="entry name" value="HEXAPEP_TRANSFERASES"/>
    <property type="match status" value="1"/>
</dbReference>
<dbReference type="InterPro" id="IPR011004">
    <property type="entry name" value="Trimer_LpxA-like_sf"/>
</dbReference>
<dbReference type="RefSeq" id="WP_175225933.1">
    <property type="nucleotide sequence ID" value="NZ_CADIKH010000006.1"/>
</dbReference>
<name>A0A6J5DGE9_9BURK</name>
<comment type="similarity">
    <text evidence="1">Belongs to the transferase hexapeptide repeat family.</text>
</comment>
<proteinExistence type="inferred from homology"/>
<dbReference type="CDD" id="cd03354">
    <property type="entry name" value="LbH_SAT"/>
    <property type="match status" value="1"/>
</dbReference>
<dbReference type="Gene3D" id="2.160.10.10">
    <property type="entry name" value="Hexapeptide repeat proteins"/>
    <property type="match status" value="1"/>
</dbReference>
<dbReference type="InterPro" id="IPR045304">
    <property type="entry name" value="LbH_SAT"/>
</dbReference>
<dbReference type="InterPro" id="IPR018357">
    <property type="entry name" value="Hexapep_transf_CS"/>
</dbReference>
<dbReference type="GO" id="GO:0005737">
    <property type="term" value="C:cytoplasm"/>
    <property type="evidence" value="ECO:0007669"/>
    <property type="project" value="InterPro"/>
</dbReference>
<organism evidence="5 6">
    <name type="scientific">Paraburkholderia humisilvae</name>
    <dbReference type="NCBI Taxonomy" id="627669"/>
    <lineage>
        <taxon>Bacteria</taxon>
        <taxon>Pseudomonadati</taxon>
        <taxon>Pseudomonadota</taxon>
        <taxon>Betaproteobacteria</taxon>
        <taxon>Burkholderiales</taxon>
        <taxon>Burkholderiaceae</taxon>
        <taxon>Paraburkholderia</taxon>
    </lineage>
</organism>
<evidence type="ECO:0000256" key="4">
    <source>
        <dbReference type="ARBA" id="ARBA00023315"/>
    </source>
</evidence>
<protein>
    <submittedName>
        <fullName evidence="5">Serine acetyltransferase</fullName>
        <ecNumber evidence="5">2.3.1.30</ecNumber>
    </submittedName>
</protein>
<dbReference type="AlphaFoldDB" id="A0A6J5DGE9"/>
<keyword evidence="4 5" id="KW-0012">Acyltransferase</keyword>
<dbReference type="PIRSF" id="PIRSF000441">
    <property type="entry name" value="CysE"/>
    <property type="match status" value="1"/>
</dbReference>
<keyword evidence="2 5" id="KW-0808">Transferase</keyword>
<dbReference type="SUPFAM" id="SSF51161">
    <property type="entry name" value="Trimeric LpxA-like enzymes"/>
    <property type="match status" value="1"/>
</dbReference>
<dbReference type="EMBL" id="CADIKH010000006">
    <property type="protein sequence ID" value="CAB3751956.1"/>
    <property type="molecule type" value="Genomic_DNA"/>
</dbReference>
<sequence>MLPIFRLSRLLYRLRIPCLPWLLKVLNRVLFSVSLPPSVRVGRNVTFGYQGLGIVVHRHAVIGSNVIVAPNVVIGGRGRAGAPVIEDDVLIGAGACVLGPVTIGRGARIGANAVVMVDVPAGATAVGVPARILRASRARKPASG</sequence>
<dbReference type="InterPro" id="IPR005881">
    <property type="entry name" value="Ser_O-AcTrfase"/>
</dbReference>
<evidence type="ECO:0000313" key="5">
    <source>
        <dbReference type="EMBL" id="CAB3751956.1"/>
    </source>
</evidence>
<accession>A0A6J5DGE9</accession>
<reference evidence="5 6" key="1">
    <citation type="submission" date="2020-04" db="EMBL/GenBank/DDBJ databases">
        <authorList>
            <person name="De Canck E."/>
        </authorList>
    </citation>
    <scope>NUCLEOTIDE SEQUENCE [LARGE SCALE GENOMIC DNA]</scope>
    <source>
        <strain evidence="5 6">LMG 29542</strain>
    </source>
</reference>
<evidence type="ECO:0000256" key="2">
    <source>
        <dbReference type="ARBA" id="ARBA00022679"/>
    </source>
</evidence>
<evidence type="ECO:0000256" key="1">
    <source>
        <dbReference type="ARBA" id="ARBA00007274"/>
    </source>
</evidence>
<dbReference type="GO" id="GO:0006535">
    <property type="term" value="P:cysteine biosynthetic process from serine"/>
    <property type="evidence" value="ECO:0007669"/>
    <property type="project" value="InterPro"/>
</dbReference>
<evidence type="ECO:0000256" key="3">
    <source>
        <dbReference type="ARBA" id="ARBA00022737"/>
    </source>
</evidence>
<keyword evidence="3" id="KW-0677">Repeat</keyword>
<dbReference type="Proteomes" id="UP000494363">
    <property type="component" value="Unassembled WGS sequence"/>
</dbReference>
<evidence type="ECO:0000313" key="6">
    <source>
        <dbReference type="Proteomes" id="UP000494363"/>
    </source>
</evidence>
<dbReference type="PANTHER" id="PTHR42811">
    <property type="entry name" value="SERINE ACETYLTRANSFERASE"/>
    <property type="match status" value="1"/>
</dbReference>
<dbReference type="GO" id="GO:0009001">
    <property type="term" value="F:serine O-acetyltransferase activity"/>
    <property type="evidence" value="ECO:0007669"/>
    <property type="project" value="UniProtKB-EC"/>
</dbReference>